<dbReference type="GO" id="GO:0015562">
    <property type="term" value="F:efflux transmembrane transporter activity"/>
    <property type="evidence" value="ECO:0007669"/>
    <property type="project" value="InterPro"/>
</dbReference>
<comment type="caution">
    <text evidence="3">The sequence shown here is derived from an EMBL/GenBank/DDBJ whole genome shotgun (WGS) entry which is preliminary data.</text>
</comment>
<proteinExistence type="inferred from homology"/>
<dbReference type="Gene3D" id="1.20.1600.10">
    <property type="entry name" value="Outer membrane efflux proteins (OEP)"/>
    <property type="match status" value="1"/>
</dbReference>
<dbReference type="RefSeq" id="WP_104427957.1">
    <property type="nucleotide sequence ID" value="NZ_PTIZ01000002.1"/>
</dbReference>
<dbReference type="PANTHER" id="PTHR30203">
    <property type="entry name" value="OUTER MEMBRANE CATION EFFLUX PROTEIN"/>
    <property type="match status" value="1"/>
</dbReference>
<keyword evidence="2" id="KW-0732">Signal</keyword>
<comment type="similarity">
    <text evidence="1">Belongs to the outer membrane factor (OMF) (TC 1.B.17) family.</text>
</comment>
<dbReference type="Proteomes" id="UP000240010">
    <property type="component" value="Unassembled WGS sequence"/>
</dbReference>
<dbReference type="InterPro" id="IPR010131">
    <property type="entry name" value="MdtP/NodT-like"/>
</dbReference>
<gene>
    <name evidence="3" type="ORF">B0F87_102382</name>
</gene>
<accession>A0A2S6HIS1</accession>
<sequence>MQQLIHPTLLLTLLSLSLTGCARFEDHPLNPVDSAARIEARALSSVGLKDYINSVLANKTGQPPKAWDIDRLTLAAIYYHPDLALARAQAETMDAAITTAGQRPNPSITVTPTWVRNLATAAVPWIAASAISIPIETAGKRGFRIAKTEHLSDAARLRVADTAWLVRGRLRLAMLEVYAAQEAEHLLQQQLTIQQAMTERLEQQMTIGEITRLEVIRSHLALNQLQLNVSAAQKRGAESRVLLATAVGVPIDALAGIEFDFSKLAQLPDLNLIPVGQLRETALQKRPDVLAALADYAAAQSALQLEIANQYPNIQANPGYAWEMGEHRWALGATMQLPILHQNQGPIAEAEAKRRELAVRFEALQMRILGDIDRTHAGLGAVLAKWADAEKQMRLQQENLQSAQALFQAGETDPLALLGAKLERAAAERARLDVLVEAQQALNALEDTLRYPITSTLTATLISDSAIRKTP</sequence>
<reference evidence="3 4" key="1">
    <citation type="submission" date="2018-02" db="EMBL/GenBank/DDBJ databases">
        <title>Subsurface microbial communities from deep shales in Ohio and West Virginia, USA.</title>
        <authorList>
            <person name="Wrighton K."/>
        </authorList>
    </citation>
    <scope>NUCLEOTIDE SEQUENCE [LARGE SCALE GENOMIC DNA]</scope>
    <source>
        <strain evidence="3 4">OWC-DMM</strain>
    </source>
</reference>
<dbReference type="PANTHER" id="PTHR30203:SF24">
    <property type="entry name" value="BLR4935 PROTEIN"/>
    <property type="match status" value="1"/>
</dbReference>
<protein>
    <submittedName>
        <fullName evidence="3">Outer membrane protein TolC</fullName>
    </submittedName>
</protein>
<dbReference type="SUPFAM" id="SSF56954">
    <property type="entry name" value="Outer membrane efflux proteins (OEP)"/>
    <property type="match status" value="1"/>
</dbReference>
<dbReference type="AlphaFoldDB" id="A0A2S6HIS1"/>
<evidence type="ECO:0000256" key="2">
    <source>
        <dbReference type="SAM" id="SignalP"/>
    </source>
</evidence>
<dbReference type="InterPro" id="IPR003423">
    <property type="entry name" value="OMP_efflux"/>
</dbReference>
<evidence type="ECO:0000256" key="1">
    <source>
        <dbReference type="ARBA" id="ARBA00007613"/>
    </source>
</evidence>
<dbReference type="EMBL" id="PTIZ01000002">
    <property type="protein sequence ID" value="PPK77271.1"/>
    <property type="molecule type" value="Genomic_DNA"/>
</dbReference>
<evidence type="ECO:0000313" key="4">
    <source>
        <dbReference type="Proteomes" id="UP000240010"/>
    </source>
</evidence>
<feature type="chain" id="PRO_5015405362" evidence="2">
    <location>
        <begin position="23"/>
        <end position="471"/>
    </location>
</feature>
<evidence type="ECO:0000313" key="3">
    <source>
        <dbReference type="EMBL" id="PPK77271.1"/>
    </source>
</evidence>
<dbReference type="Pfam" id="PF02321">
    <property type="entry name" value="OEP"/>
    <property type="match status" value="2"/>
</dbReference>
<feature type="signal peptide" evidence="2">
    <location>
        <begin position="1"/>
        <end position="22"/>
    </location>
</feature>
<organism evidence="3 4">
    <name type="scientific">Methylobacter tundripaludum</name>
    <dbReference type="NCBI Taxonomy" id="173365"/>
    <lineage>
        <taxon>Bacteria</taxon>
        <taxon>Pseudomonadati</taxon>
        <taxon>Pseudomonadota</taxon>
        <taxon>Gammaproteobacteria</taxon>
        <taxon>Methylococcales</taxon>
        <taxon>Methylococcaceae</taxon>
        <taxon>Methylobacter</taxon>
    </lineage>
</organism>
<name>A0A2S6HIS1_9GAMM</name>